<dbReference type="AlphaFoldDB" id="E7C847"/>
<dbReference type="InterPro" id="IPR022778">
    <property type="entry name" value="CDKN3"/>
</dbReference>
<dbReference type="EC" id="3.1.3.48" evidence="1"/>
<dbReference type="Pfam" id="PF05706">
    <property type="entry name" value="CDKN3"/>
    <property type="match status" value="1"/>
</dbReference>
<feature type="domain" description="Tyrosine specific protein phosphatases" evidence="4">
    <location>
        <begin position="123"/>
        <end position="172"/>
    </location>
</feature>
<reference evidence="5" key="1">
    <citation type="submission" date="2010-01" db="EMBL/GenBank/DDBJ databases">
        <title>Genome fragments of uncultured bacteria from the North Pacific subtropical Gyre.</title>
        <authorList>
            <person name="Pham V.D."/>
            <person name="Delong E.F."/>
        </authorList>
    </citation>
    <scope>NUCLEOTIDE SEQUENCE</scope>
</reference>
<dbReference type="SUPFAM" id="SSF52799">
    <property type="entry name" value="(Phosphotyrosine protein) phosphatases II"/>
    <property type="match status" value="1"/>
</dbReference>
<dbReference type="InterPro" id="IPR003595">
    <property type="entry name" value="Tyr_Pase_cat"/>
</dbReference>
<name>E7C847_9GAMM</name>
<dbReference type="EMBL" id="GU568019">
    <property type="protein sequence ID" value="ADI23621.1"/>
    <property type="molecule type" value="Genomic_DNA"/>
</dbReference>
<sequence>MVMSDRTEAFQIDSLNVYNGGVIGLAYCPGRCGLDAQGHLWRRSMDKDVATIHNWGAAAVVSLVTLSELKNLAAGSLSSALSARNIIWYHCPINDRQAPDFRFEAMWSKIETKLLRLLCEQRRVLLHCAAGLGRTGTVATRLLIASGVPAPQALARVRAVRAGTVETAVQERYLLALSDA</sequence>
<evidence type="ECO:0000313" key="5">
    <source>
        <dbReference type="EMBL" id="ADI23621.1"/>
    </source>
</evidence>
<dbReference type="PROSITE" id="PS00383">
    <property type="entry name" value="TYR_PHOSPHATASE_1"/>
    <property type="match status" value="1"/>
</dbReference>
<keyword evidence="2" id="KW-0378">Hydrolase</keyword>
<dbReference type="PROSITE" id="PS50056">
    <property type="entry name" value="TYR_PHOSPHATASE_2"/>
    <property type="match status" value="1"/>
</dbReference>
<organism evidence="5">
    <name type="scientific">uncultured gamma proteobacterium HF4000_06A21</name>
    <dbReference type="NCBI Taxonomy" id="723581"/>
    <lineage>
        <taxon>Bacteria</taxon>
        <taxon>Pseudomonadati</taxon>
        <taxon>Pseudomonadota</taxon>
        <taxon>Gammaproteobacteria</taxon>
        <taxon>environmental samples</taxon>
    </lineage>
</organism>
<dbReference type="SMART" id="SM00404">
    <property type="entry name" value="PTPc_motif"/>
    <property type="match status" value="1"/>
</dbReference>
<evidence type="ECO:0000256" key="3">
    <source>
        <dbReference type="ARBA" id="ARBA00022912"/>
    </source>
</evidence>
<dbReference type="PANTHER" id="PTHR23339">
    <property type="entry name" value="TYROSINE SPECIFIC PROTEIN PHOSPHATASE AND DUAL SPECIFICITY PROTEIN PHOSPHATASE"/>
    <property type="match status" value="1"/>
</dbReference>
<dbReference type="GO" id="GO:0004725">
    <property type="term" value="F:protein tyrosine phosphatase activity"/>
    <property type="evidence" value="ECO:0007669"/>
    <property type="project" value="UniProtKB-EC"/>
</dbReference>
<dbReference type="InterPro" id="IPR029021">
    <property type="entry name" value="Prot-tyrosine_phosphatase-like"/>
</dbReference>
<evidence type="ECO:0000259" key="4">
    <source>
        <dbReference type="PROSITE" id="PS50056"/>
    </source>
</evidence>
<keyword evidence="3" id="KW-0904">Protein phosphatase</keyword>
<protein>
    <recommendedName>
        <fullName evidence="1">protein-tyrosine-phosphatase</fullName>
        <ecNumber evidence="1">3.1.3.48</ecNumber>
    </recommendedName>
</protein>
<dbReference type="FunFam" id="3.90.190.10:FF:000157">
    <property type="entry name" value="Protein-tyrosine phosphatase"/>
    <property type="match status" value="1"/>
</dbReference>
<accession>E7C847</accession>
<evidence type="ECO:0000256" key="1">
    <source>
        <dbReference type="ARBA" id="ARBA00013064"/>
    </source>
</evidence>
<dbReference type="Gene3D" id="3.90.190.10">
    <property type="entry name" value="Protein tyrosine phosphatase superfamily"/>
    <property type="match status" value="1"/>
</dbReference>
<proteinExistence type="predicted"/>
<evidence type="ECO:0000256" key="2">
    <source>
        <dbReference type="ARBA" id="ARBA00022801"/>
    </source>
</evidence>
<dbReference type="InterPro" id="IPR050561">
    <property type="entry name" value="PTP"/>
</dbReference>
<dbReference type="InterPro" id="IPR016130">
    <property type="entry name" value="Tyr_Pase_AS"/>
</dbReference>
<dbReference type="InterPro" id="IPR000387">
    <property type="entry name" value="Tyr_Pase_dom"/>
</dbReference>